<accession>A0A9Q1LPL1</accession>
<evidence type="ECO:0000256" key="4">
    <source>
        <dbReference type="ARBA" id="ARBA00022989"/>
    </source>
</evidence>
<reference evidence="9" key="1">
    <citation type="journal article" date="2023" name="Proc. Natl. Acad. Sci. U.S.A.">
        <title>Genomic and structural basis for evolution of tropane alkaloid biosynthesis.</title>
        <authorList>
            <person name="Wanga Y.-J."/>
            <person name="Taina T."/>
            <person name="Yua J.-Y."/>
            <person name="Lia J."/>
            <person name="Xua B."/>
            <person name="Chenc J."/>
            <person name="D'Auriad J.C."/>
            <person name="Huanga J.-P."/>
            <person name="Huanga S.-X."/>
        </authorList>
    </citation>
    <scope>NUCLEOTIDE SEQUENCE [LARGE SCALE GENOMIC DNA]</scope>
    <source>
        <strain evidence="9">cv. KIB-2019</strain>
    </source>
</reference>
<keyword evidence="9" id="KW-1185">Reference proteome</keyword>
<keyword evidence="7" id="KW-0732">Signal</keyword>
<evidence type="ECO:0000313" key="9">
    <source>
        <dbReference type="Proteomes" id="UP001152561"/>
    </source>
</evidence>
<proteinExistence type="inferred from homology"/>
<dbReference type="PANTHER" id="PTHR11654">
    <property type="entry name" value="OLIGOPEPTIDE TRANSPORTER-RELATED"/>
    <property type="match status" value="1"/>
</dbReference>
<evidence type="ECO:0000256" key="6">
    <source>
        <dbReference type="ARBA" id="ARBA00044504"/>
    </source>
</evidence>
<evidence type="ECO:0000256" key="1">
    <source>
        <dbReference type="ARBA" id="ARBA00004141"/>
    </source>
</evidence>
<keyword evidence="5" id="KW-0472">Membrane</keyword>
<organism evidence="8 9">
    <name type="scientific">Anisodus acutangulus</name>
    <dbReference type="NCBI Taxonomy" id="402998"/>
    <lineage>
        <taxon>Eukaryota</taxon>
        <taxon>Viridiplantae</taxon>
        <taxon>Streptophyta</taxon>
        <taxon>Embryophyta</taxon>
        <taxon>Tracheophyta</taxon>
        <taxon>Spermatophyta</taxon>
        <taxon>Magnoliopsida</taxon>
        <taxon>eudicotyledons</taxon>
        <taxon>Gunneridae</taxon>
        <taxon>Pentapetalae</taxon>
        <taxon>asterids</taxon>
        <taxon>lamiids</taxon>
        <taxon>Solanales</taxon>
        <taxon>Solanaceae</taxon>
        <taxon>Solanoideae</taxon>
        <taxon>Hyoscyameae</taxon>
        <taxon>Anisodus</taxon>
    </lineage>
</organism>
<dbReference type="GO" id="GO:0016020">
    <property type="term" value="C:membrane"/>
    <property type="evidence" value="ECO:0007669"/>
    <property type="project" value="UniProtKB-SubCell"/>
</dbReference>
<evidence type="ECO:0000256" key="2">
    <source>
        <dbReference type="ARBA" id="ARBA00005982"/>
    </source>
</evidence>
<feature type="signal peptide" evidence="7">
    <location>
        <begin position="1"/>
        <end position="16"/>
    </location>
</feature>
<sequence length="131" mass="14171">MGFGLFLSFLSVLVTAVVEVVRRSIAIKEGYSDDPQGLIPMSAMWLLPQNSLTGFAEALHAIGQNEFYISEFPRSMSSVAAALLGVVELMVPAKKRRYSKLGICGNKSLIFDLVDGNIGREIGHNSHLTGS</sequence>
<dbReference type="GO" id="GO:0022857">
    <property type="term" value="F:transmembrane transporter activity"/>
    <property type="evidence" value="ECO:0007669"/>
    <property type="project" value="InterPro"/>
</dbReference>
<evidence type="ECO:0000256" key="3">
    <source>
        <dbReference type="ARBA" id="ARBA00022692"/>
    </source>
</evidence>
<feature type="chain" id="PRO_5040476001" evidence="7">
    <location>
        <begin position="17"/>
        <end position="131"/>
    </location>
</feature>
<name>A0A9Q1LPL1_9SOLA</name>
<keyword evidence="3" id="KW-0812">Transmembrane</keyword>
<dbReference type="AlphaFoldDB" id="A0A9Q1LPL1"/>
<evidence type="ECO:0000313" key="8">
    <source>
        <dbReference type="EMBL" id="KAJ8539614.1"/>
    </source>
</evidence>
<dbReference type="OrthoDB" id="1299828at2759"/>
<comment type="subcellular location">
    <subcellularLocation>
        <location evidence="1">Membrane</location>
        <topology evidence="1">Multi-pass membrane protein</topology>
    </subcellularLocation>
</comment>
<comment type="caution">
    <text evidence="8">The sequence shown here is derived from an EMBL/GenBank/DDBJ whole genome shotgun (WGS) entry which is preliminary data.</text>
</comment>
<dbReference type="Gene3D" id="1.20.1250.20">
    <property type="entry name" value="MFS general substrate transporter like domains"/>
    <property type="match status" value="1"/>
</dbReference>
<comment type="similarity">
    <text evidence="6">Belongs to the major facilitator superfamily. Phosphate:H(+) symporter (TC 2.A.1.9) family.</text>
</comment>
<dbReference type="EMBL" id="JAJAGQ010000016">
    <property type="protein sequence ID" value="KAJ8539614.1"/>
    <property type="molecule type" value="Genomic_DNA"/>
</dbReference>
<dbReference type="InterPro" id="IPR036259">
    <property type="entry name" value="MFS_trans_sf"/>
</dbReference>
<evidence type="ECO:0000256" key="7">
    <source>
        <dbReference type="SAM" id="SignalP"/>
    </source>
</evidence>
<evidence type="ECO:0000256" key="5">
    <source>
        <dbReference type="ARBA" id="ARBA00023136"/>
    </source>
</evidence>
<dbReference type="InterPro" id="IPR000109">
    <property type="entry name" value="POT_fam"/>
</dbReference>
<protein>
    <submittedName>
        <fullName evidence="8">Uncharacterized protein</fullName>
    </submittedName>
</protein>
<gene>
    <name evidence="8" type="ORF">K7X08_013866</name>
</gene>
<comment type="similarity">
    <text evidence="2">Belongs to the major facilitator superfamily. Proton-dependent oligopeptide transporter (POT/PTR) (TC 2.A.17) family.</text>
</comment>
<dbReference type="Proteomes" id="UP001152561">
    <property type="component" value="Unassembled WGS sequence"/>
</dbReference>
<dbReference type="Pfam" id="PF00854">
    <property type="entry name" value="PTR2"/>
    <property type="match status" value="1"/>
</dbReference>
<keyword evidence="4" id="KW-1133">Transmembrane helix</keyword>